<dbReference type="PROSITE" id="PS51197">
    <property type="entry name" value="HTH_RRF2_2"/>
    <property type="match status" value="1"/>
</dbReference>
<dbReference type="InterPro" id="IPR036388">
    <property type="entry name" value="WH-like_DNA-bd_sf"/>
</dbReference>
<dbReference type="RefSeq" id="WP_284194806.1">
    <property type="nucleotide sequence ID" value="NZ_BSOG01000001.1"/>
</dbReference>
<dbReference type="PANTHER" id="PTHR33221">
    <property type="entry name" value="WINGED HELIX-TURN-HELIX TRANSCRIPTIONAL REGULATOR, RRF2 FAMILY"/>
    <property type="match status" value="1"/>
</dbReference>
<dbReference type="InterPro" id="IPR000944">
    <property type="entry name" value="Tscrpt_reg_Rrf2"/>
</dbReference>
<dbReference type="Gene3D" id="1.10.10.10">
    <property type="entry name" value="Winged helix-like DNA-binding domain superfamily/Winged helix DNA-binding domain"/>
    <property type="match status" value="1"/>
</dbReference>
<dbReference type="InterPro" id="IPR036390">
    <property type="entry name" value="WH_DNA-bd_sf"/>
</dbReference>
<dbReference type="EMBL" id="BSOG01000001">
    <property type="protein sequence ID" value="GLR11662.1"/>
    <property type="molecule type" value="Genomic_DNA"/>
</dbReference>
<protein>
    <submittedName>
        <fullName evidence="2">DNA-binding protein</fullName>
    </submittedName>
</protein>
<evidence type="ECO:0000256" key="1">
    <source>
        <dbReference type="ARBA" id="ARBA00023125"/>
    </source>
</evidence>
<dbReference type="Proteomes" id="UP001156706">
    <property type="component" value="Unassembled WGS sequence"/>
</dbReference>
<accession>A0ABQ5YB70</accession>
<dbReference type="Pfam" id="PF02082">
    <property type="entry name" value="Rrf2"/>
    <property type="match status" value="1"/>
</dbReference>
<keyword evidence="1 2" id="KW-0238">DNA-binding</keyword>
<dbReference type="NCBIfam" id="TIGR00738">
    <property type="entry name" value="rrf2_super"/>
    <property type="match status" value="1"/>
</dbReference>
<dbReference type="GO" id="GO:0003677">
    <property type="term" value="F:DNA binding"/>
    <property type="evidence" value="ECO:0007669"/>
    <property type="project" value="UniProtKB-KW"/>
</dbReference>
<gene>
    <name evidence="2" type="ORF">GCM10007907_04520</name>
</gene>
<comment type="caution">
    <text evidence="2">The sequence shown here is derived from an EMBL/GenBank/DDBJ whole genome shotgun (WGS) entry which is preliminary data.</text>
</comment>
<keyword evidence="3" id="KW-1185">Reference proteome</keyword>
<reference evidence="3" key="1">
    <citation type="journal article" date="2019" name="Int. J. Syst. Evol. Microbiol.">
        <title>The Global Catalogue of Microorganisms (GCM) 10K type strain sequencing project: providing services to taxonomists for standard genome sequencing and annotation.</title>
        <authorList>
            <consortium name="The Broad Institute Genomics Platform"/>
            <consortium name="The Broad Institute Genome Sequencing Center for Infectious Disease"/>
            <person name="Wu L."/>
            <person name="Ma J."/>
        </authorList>
    </citation>
    <scope>NUCLEOTIDE SEQUENCE [LARGE SCALE GENOMIC DNA]</scope>
    <source>
        <strain evidence="3">NBRC 110044</strain>
    </source>
</reference>
<sequence>MQLTRFSDLGLRVLMYLTQHDRALPVTIAEIAGQFQVPHNHLVKVVNRLGKLGWVAATRGRNGGLRLAVPAHGLQLGQVLQGLEHSTELINCEDPPCTLRGNCLLKVALNAGLAAFYSKMDDYTLADVCGSRTGEAIITLHRQFLDQQTARH</sequence>
<proteinExistence type="predicted"/>
<evidence type="ECO:0000313" key="2">
    <source>
        <dbReference type="EMBL" id="GLR11662.1"/>
    </source>
</evidence>
<evidence type="ECO:0000313" key="3">
    <source>
        <dbReference type="Proteomes" id="UP001156706"/>
    </source>
</evidence>
<name>A0ABQ5YB70_9NEIS</name>
<dbReference type="PANTHER" id="PTHR33221:SF4">
    <property type="entry name" value="HTH-TYPE TRANSCRIPTIONAL REPRESSOR NSRR"/>
    <property type="match status" value="1"/>
</dbReference>
<organism evidence="2 3">
    <name type="scientific">Chitinimonas prasina</name>
    <dbReference type="NCBI Taxonomy" id="1434937"/>
    <lineage>
        <taxon>Bacteria</taxon>
        <taxon>Pseudomonadati</taxon>
        <taxon>Pseudomonadota</taxon>
        <taxon>Betaproteobacteria</taxon>
        <taxon>Neisseriales</taxon>
        <taxon>Chitinibacteraceae</taxon>
        <taxon>Chitinimonas</taxon>
    </lineage>
</organism>
<dbReference type="SUPFAM" id="SSF46785">
    <property type="entry name" value="Winged helix' DNA-binding domain"/>
    <property type="match status" value="1"/>
</dbReference>